<dbReference type="InterPro" id="IPR050709">
    <property type="entry name" value="Biotin_Carboxyl_Carrier/Decarb"/>
</dbReference>
<accession>A0A9D9DPQ3</accession>
<feature type="region of interest" description="Disordered" evidence="2">
    <location>
        <begin position="1"/>
        <end position="26"/>
    </location>
</feature>
<evidence type="ECO:0000313" key="4">
    <source>
        <dbReference type="EMBL" id="MBO8428939.1"/>
    </source>
</evidence>
<organism evidence="4 5">
    <name type="scientific">Candidatus Egerieousia excrementavium</name>
    <dbReference type="NCBI Taxonomy" id="2840778"/>
    <lineage>
        <taxon>Bacteria</taxon>
        <taxon>Pseudomonadati</taxon>
        <taxon>Bacteroidota</taxon>
        <taxon>Bacteroidia</taxon>
        <taxon>Bacteroidales</taxon>
        <taxon>Candidatus Egerieousia</taxon>
    </lineage>
</organism>
<dbReference type="AlphaFoldDB" id="A0A9D9DPQ3"/>
<dbReference type="PANTHER" id="PTHR45266">
    <property type="entry name" value="OXALOACETATE DECARBOXYLASE ALPHA CHAIN"/>
    <property type="match status" value="1"/>
</dbReference>
<keyword evidence="1" id="KW-0092">Biotin</keyword>
<protein>
    <recommendedName>
        <fullName evidence="3">Lipoyl-binding domain-containing protein</fullName>
    </recommendedName>
</protein>
<dbReference type="InterPro" id="IPR000089">
    <property type="entry name" value="Biotin_lipoyl"/>
</dbReference>
<dbReference type="Pfam" id="PF00364">
    <property type="entry name" value="Biotin_lipoyl"/>
    <property type="match status" value="1"/>
</dbReference>
<reference evidence="4" key="2">
    <citation type="journal article" date="2021" name="PeerJ">
        <title>Extensive microbial diversity within the chicken gut microbiome revealed by metagenomics and culture.</title>
        <authorList>
            <person name="Gilroy R."/>
            <person name="Ravi A."/>
            <person name="Getino M."/>
            <person name="Pursley I."/>
            <person name="Horton D.L."/>
            <person name="Alikhan N.F."/>
            <person name="Baker D."/>
            <person name="Gharbi K."/>
            <person name="Hall N."/>
            <person name="Watson M."/>
            <person name="Adriaenssens E.M."/>
            <person name="Foster-Nyarko E."/>
            <person name="Jarju S."/>
            <person name="Secka A."/>
            <person name="Antonio M."/>
            <person name="Oren A."/>
            <person name="Chaudhuri R.R."/>
            <person name="La Ragione R."/>
            <person name="Hildebrand F."/>
            <person name="Pallen M.J."/>
        </authorList>
    </citation>
    <scope>NUCLEOTIDE SEQUENCE</scope>
    <source>
        <strain evidence="4">15467</strain>
    </source>
</reference>
<dbReference type="FunFam" id="2.40.50.100:FF:000003">
    <property type="entry name" value="Acetyl-CoA carboxylase biotin carboxyl carrier protein"/>
    <property type="match status" value="1"/>
</dbReference>
<dbReference type="EMBL" id="JADINB010000072">
    <property type="protein sequence ID" value="MBO8428939.1"/>
    <property type="molecule type" value="Genomic_DNA"/>
</dbReference>
<dbReference type="InterPro" id="IPR011053">
    <property type="entry name" value="Single_hybrid_motif"/>
</dbReference>
<evidence type="ECO:0000313" key="5">
    <source>
        <dbReference type="Proteomes" id="UP000823635"/>
    </source>
</evidence>
<sequence>MEKEKDIAKESAAAETQETQNGVQENVEQQEVVVLKEISDAVLDTDLKDFAVLDDYLQIHEEGRKYKTLLTPKFKERKKWVAPNPNEIRTHIPGVVGEIMVKKRDAVKKGEKLLIYEAMKMKNVVTAPFDGIIKRIAVKEGEKLPKGALLIVMGNNLKSK</sequence>
<dbReference type="CDD" id="cd06850">
    <property type="entry name" value="biotinyl_domain"/>
    <property type="match status" value="1"/>
</dbReference>
<feature type="compositionally biased region" description="Low complexity" evidence="2">
    <location>
        <begin position="17"/>
        <end position="26"/>
    </location>
</feature>
<dbReference type="SUPFAM" id="SSF51230">
    <property type="entry name" value="Single hybrid motif"/>
    <property type="match status" value="1"/>
</dbReference>
<dbReference type="Gene3D" id="2.40.50.100">
    <property type="match status" value="1"/>
</dbReference>
<dbReference type="Proteomes" id="UP000823635">
    <property type="component" value="Unassembled WGS sequence"/>
</dbReference>
<evidence type="ECO:0000259" key="3">
    <source>
        <dbReference type="PROSITE" id="PS50968"/>
    </source>
</evidence>
<reference evidence="4" key="1">
    <citation type="submission" date="2020-10" db="EMBL/GenBank/DDBJ databases">
        <authorList>
            <person name="Gilroy R."/>
        </authorList>
    </citation>
    <scope>NUCLEOTIDE SEQUENCE</scope>
    <source>
        <strain evidence="4">15467</strain>
    </source>
</reference>
<gene>
    <name evidence="4" type="ORF">IAC68_03280</name>
</gene>
<dbReference type="PANTHER" id="PTHR45266:SF3">
    <property type="entry name" value="OXALOACETATE DECARBOXYLASE ALPHA CHAIN"/>
    <property type="match status" value="1"/>
</dbReference>
<name>A0A9D9DPQ3_9BACT</name>
<dbReference type="PROSITE" id="PS50968">
    <property type="entry name" value="BIOTINYL_LIPOYL"/>
    <property type="match status" value="1"/>
</dbReference>
<feature type="domain" description="Lipoyl-binding" evidence="3">
    <location>
        <begin position="79"/>
        <end position="154"/>
    </location>
</feature>
<evidence type="ECO:0000256" key="1">
    <source>
        <dbReference type="ARBA" id="ARBA00023267"/>
    </source>
</evidence>
<comment type="caution">
    <text evidence="4">The sequence shown here is derived from an EMBL/GenBank/DDBJ whole genome shotgun (WGS) entry which is preliminary data.</text>
</comment>
<evidence type="ECO:0000256" key="2">
    <source>
        <dbReference type="SAM" id="MobiDB-lite"/>
    </source>
</evidence>
<proteinExistence type="predicted"/>